<feature type="coiled-coil region" evidence="1">
    <location>
        <begin position="1"/>
        <end position="28"/>
    </location>
</feature>
<proteinExistence type="predicted"/>
<organism evidence="3 4">
    <name type="scientific">Lysinibacillus antri</name>
    <dbReference type="NCBI Taxonomy" id="2498145"/>
    <lineage>
        <taxon>Bacteria</taxon>
        <taxon>Bacillati</taxon>
        <taxon>Bacillota</taxon>
        <taxon>Bacilli</taxon>
        <taxon>Bacillales</taxon>
        <taxon>Bacillaceae</taxon>
        <taxon>Lysinibacillus</taxon>
    </lineage>
</organism>
<protein>
    <submittedName>
        <fullName evidence="3">DUF4030 domain-containing protein</fullName>
    </submittedName>
</protein>
<comment type="caution">
    <text evidence="3">The sequence shown here is derived from an EMBL/GenBank/DDBJ whole genome shotgun (WGS) entry which is preliminary data.</text>
</comment>
<evidence type="ECO:0000256" key="1">
    <source>
        <dbReference type="SAM" id="Coils"/>
    </source>
</evidence>
<keyword evidence="4" id="KW-1185">Reference proteome</keyword>
<feature type="transmembrane region" description="Helical" evidence="2">
    <location>
        <begin position="44"/>
        <end position="62"/>
    </location>
</feature>
<evidence type="ECO:0000256" key="2">
    <source>
        <dbReference type="SAM" id="Phobius"/>
    </source>
</evidence>
<dbReference type="RefSeq" id="WP_126660385.1">
    <property type="nucleotide sequence ID" value="NZ_RYYR01000032.1"/>
</dbReference>
<evidence type="ECO:0000313" key="3">
    <source>
        <dbReference type="EMBL" id="RUL48266.1"/>
    </source>
</evidence>
<evidence type="ECO:0000313" key="4">
    <source>
        <dbReference type="Proteomes" id="UP000287910"/>
    </source>
</evidence>
<keyword evidence="2" id="KW-0812">Transmembrane</keyword>
<keyword evidence="1" id="KW-0175">Coiled coil</keyword>
<accession>A0A3S0P658</accession>
<dbReference type="EMBL" id="RYYR01000032">
    <property type="protein sequence ID" value="RUL48266.1"/>
    <property type="molecule type" value="Genomic_DNA"/>
</dbReference>
<name>A0A3S0P658_9BACI</name>
<sequence>MRFLDEQFKDLEEELKMTNQSKEQLKSKILHSNYKEKKQNVMRYGWVAVGVCLLFLITSPFYSTTMASIASRILPISITPSYSNGQYNPDLTAQLFELVEGEGYKVNSVGVTPNPYTIDVSLFLEDSTLKQAIETIEPKIRSYLFENGYDKYELKFSAMAEPPAAPQEDETFDLYDQVCEIVKEVFTSYGYAEEANFELAGLKSGLFSSVVTIDMPDHIKESAEIIEELRSEFKAQNLKIKDIEVYTFNLKHRQQHNRWGYVASDIHNGMAGKSTYQVTGVSYKVKKGHSYVWLKTDFNEPPSSEIIQEIELAIKEYLALPETKEQIQNDDYTIQLLLKNEQSFLDITK</sequence>
<keyword evidence="2" id="KW-0472">Membrane</keyword>
<reference evidence="3 4" key="1">
    <citation type="submission" date="2018-12" db="EMBL/GenBank/DDBJ databases">
        <title>Lysinibacillus antri sp. nov., isolated from a cave soil.</title>
        <authorList>
            <person name="Narsing Rao M.P."/>
            <person name="Zhang H."/>
            <person name="Dong Z.-Y."/>
            <person name="Niu X.-K."/>
            <person name="Zhang K."/>
            <person name="Fang B.-Z."/>
            <person name="Kang Y.-Q."/>
            <person name="Xiao M."/>
            <person name="Li W.-J."/>
        </authorList>
    </citation>
    <scope>NUCLEOTIDE SEQUENCE [LARGE SCALE GENOMIC DNA]</scope>
    <source>
        <strain evidence="3 4">SYSU K30002</strain>
    </source>
</reference>
<dbReference type="AlphaFoldDB" id="A0A3S0P658"/>
<dbReference type="Proteomes" id="UP000287910">
    <property type="component" value="Unassembled WGS sequence"/>
</dbReference>
<gene>
    <name evidence="3" type="ORF">EK386_17050</name>
</gene>
<keyword evidence="2" id="KW-1133">Transmembrane helix</keyword>